<reference evidence="3 4" key="1">
    <citation type="journal article" date="2016" name="Nat. Commun.">
        <title>Thousands of microbial genomes shed light on interconnected biogeochemical processes in an aquifer system.</title>
        <authorList>
            <person name="Anantharaman K."/>
            <person name="Brown C.T."/>
            <person name="Hug L.A."/>
            <person name="Sharon I."/>
            <person name="Castelle C.J."/>
            <person name="Probst A.J."/>
            <person name="Thomas B.C."/>
            <person name="Singh A."/>
            <person name="Wilkins M.J."/>
            <person name="Karaoz U."/>
            <person name="Brodie E.L."/>
            <person name="Williams K.H."/>
            <person name="Hubbard S.S."/>
            <person name="Banfield J.F."/>
        </authorList>
    </citation>
    <scope>NUCLEOTIDE SEQUENCE [LARGE SCALE GENOMIC DNA]</scope>
</reference>
<dbReference type="PRINTS" id="PR00080">
    <property type="entry name" value="SDRFAMILY"/>
</dbReference>
<keyword evidence="2" id="KW-0560">Oxidoreductase</keyword>
<comment type="caution">
    <text evidence="3">The sequence shown here is derived from an EMBL/GenBank/DDBJ whole genome shotgun (WGS) entry which is preliminary data.</text>
</comment>
<dbReference type="Pfam" id="PF13561">
    <property type="entry name" value="adh_short_C2"/>
    <property type="match status" value="1"/>
</dbReference>
<organism evidence="3 4">
    <name type="scientific">Candidatus Wildermuthbacteria bacterium RIFCSPLOWO2_02_FULL_47_9c</name>
    <dbReference type="NCBI Taxonomy" id="1802466"/>
    <lineage>
        <taxon>Bacteria</taxon>
        <taxon>Candidatus Wildermuthiibacteriota</taxon>
    </lineage>
</organism>
<protein>
    <submittedName>
        <fullName evidence="3">Oxidoreductase</fullName>
    </submittedName>
</protein>
<dbReference type="AlphaFoldDB" id="A0A1G2RWX2"/>
<comment type="similarity">
    <text evidence="1">Belongs to the short-chain dehydrogenases/reductases (SDR) family.</text>
</comment>
<dbReference type="SUPFAM" id="SSF51735">
    <property type="entry name" value="NAD(P)-binding Rossmann-fold domains"/>
    <property type="match status" value="1"/>
</dbReference>
<dbReference type="GO" id="GO:0016616">
    <property type="term" value="F:oxidoreductase activity, acting on the CH-OH group of donors, NAD or NADP as acceptor"/>
    <property type="evidence" value="ECO:0007669"/>
    <property type="project" value="TreeGrafter"/>
</dbReference>
<dbReference type="PANTHER" id="PTHR42760:SF133">
    <property type="entry name" value="3-OXOACYL-[ACYL-CARRIER-PROTEIN] REDUCTASE"/>
    <property type="match status" value="1"/>
</dbReference>
<evidence type="ECO:0000313" key="4">
    <source>
        <dbReference type="Proteomes" id="UP000178222"/>
    </source>
</evidence>
<evidence type="ECO:0000256" key="2">
    <source>
        <dbReference type="ARBA" id="ARBA00023002"/>
    </source>
</evidence>
<dbReference type="Proteomes" id="UP000178222">
    <property type="component" value="Unassembled WGS sequence"/>
</dbReference>
<dbReference type="PRINTS" id="PR00081">
    <property type="entry name" value="GDHRDH"/>
</dbReference>
<evidence type="ECO:0000313" key="3">
    <source>
        <dbReference type="EMBL" id="OHA76958.1"/>
    </source>
</evidence>
<gene>
    <name evidence="3" type="ORF">A3J30_03030</name>
</gene>
<sequence length="262" mass="29057">MKQTETMNKFDLSGRVCLITGGIGLLGQRHRGAIRDAGGIPVTLDIVGEPDFLVDITDKKALEETREKILEKYGRIDTLINNAANNPKMESTQAGKNWTRFENFPEKVWQEDLDVGLKGAFLCSQVFGSYMASQGRGVILNISSDLGLIAPDQRIYRKEGLSEEQQMVKPVTYSLVKHGLIGLTRYLATYWAEKGVRVNALCPGGILNGQDEDFVKRLSNLIPMERMANKDEYQAVVIFLLSDASSYMTGSVLAIDGGRTCW</sequence>
<dbReference type="Gene3D" id="3.40.50.720">
    <property type="entry name" value="NAD(P)-binding Rossmann-like Domain"/>
    <property type="match status" value="1"/>
</dbReference>
<dbReference type="EMBL" id="MHUL01000019">
    <property type="protein sequence ID" value="OHA76958.1"/>
    <property type="molecule type" value="Genomic_DNA"/>
</dbReference>
<dbReference type="InterPro" id="IPR002347">
    <property type="entry name" value="SDR_fam"/>
</dbReference>
<proteinExistence type="inferred from homology"/>
<name>A0A1G2RWX2_9BACT</name>
<dbReference type="PANTHER" id="PTHR42760">
    <property type="entry name" value="SHORT-CHAIN DEHYDROGENASES/REDUCTASES FAMILY MEMBER"/>
    <property type="match status" value="1"/>
</dbReference>
<dbReference type="InterPro" id="IPR036291">
    <property type="entry name" value="NAD(P)-bd_dom_sf"/>
</dbReference>
<evidence type="ECO:0000256" key="1">
    <source>
        <dbReference type="ARBA" id="ARBA00006484"/>
    </source>
</evidence>
<accession>A0A1G2RWX2</accession>